<reference evidence="2" key="1">
    <citation type="submission" date="2022-08" db="EMBL/GenBank/DDBJ databases">
        <title>Genome sequencing of Nocardioides sp. STR2.</title>
        <authorList>
            <person name="So Y."/>
        </authorList>
    </citation>
    <scope>NUCLEOTIDE SEQUENCE</scope>
    <source>
        <strain evidence="2">STR2</strain>
    </source>
</reference>
<dbReference type="EMBL" id="JAPPUX010000008">
    <property type="protein sequence ID" value="MCY4728864.1"/>
    <property type="molecule type" value="Genomic_DNA"/>
</dbReference>
<comment type="caution">
    <text evidence="2">The sequence shown here is derived from an EMBL/GenBank/DDBJ whole genome shotgun (WGS) entry which is preliminary data.</text>
</comment>
<protein>
    <submittedName>
        <fullName evidence="2">Integrase core domain-containing protein</fullName>
    </submittedName>
</protein>
<evidence type="ECO:0000313" key="2">
    <source>
        <dbReference type="EMBL" id="MCY4727259.1"/>
    </source>
</evidence>
<name>A0ABT4CGX6_9ACTN</name>
<proteinExistence type="predicted"/>
<evidence type="ECO:0000259" key="1">
    <source>
        <dbReference type="Pfam" id="PF13683"/>
    </source>
</evidence>
<sequence length="31" mass="3434">DRAAALAPWIEHYNTCRRHSSLGGKAPVSRL</sequence>
<gene>
    <name evidence="2" type="ORF">NYO98_13305</name>
    <name evidence="3" type="ORF">NYO98_21480</name>
</gene>
<accession>A0ABT4CGX6</accession>
<organism evidence="2 4">
    <name type="scientific">Nocardioides pini</name>
    <dbReference type="NCBI Taxonomy" id="2975053"/>
    <lineage>
        <taxon>Bacteria</taxon>
        <taxon>Bacillati</taxon>
        <taxon>Actinomycetota</taxon>
        <taxon>Actinomycetes</taxon>
        <taxon>Propionibacteriales</taxon>
        <taxon>Nocardioidaceae</taxon>
        <taxon>Nocardioides</taxon>
    </lineage>
</organism>
<dbReference type="InterPro" id="IPR001584">
    <property type="entry name" value="Integrase_cat-core"/>
</dbReference>
<dbReference type="Proteomes" id="UP001074726">
    <property type="component" value="Unassembled WGS sequence"/>
</dbReference>
<dbReference type="Pfam" id="PF13683">
    <property type="entry name" value="rve_3"/>
    <property type="match status" value="1"/>
</dbReference>
<evidence type="ECO:0000313" key="4">
    <source>
        <dbReference type="Proteomes" id="UP001074726"/>
    </source>
</evidence>
<keyword evidence="4" id="KW-1185">Reference proteome</keyword>
<dbReference type="RefSeq" id="WP_268112884.1">
    <property type="nucleotide sequence ID" value="NZ_JAPPUX010000004.1"/>
</dbReference>
<dbReference type="EMBL" id="JAPPUX010000004">
    <property type="protein sequence ID" value="MCY4727259.1"/>
    <property type="molecule type" value="Genomic_DNA"/>
</dbReference>
<feature type="domain" description="Integrase catalytic" evidence="1">
    <location>
        <begin position="3"/>
        <end position="27"/>
    </location>
</feature>
<evidence type="ECO:0000313" key="3">
    <source>
        <dbReference type="EMBL" id="MCY4728864.1"/>
    </source>
</evidence>
<feature type="non-terminal residue" evidence="2">
    <location>
        <position position="1"/>
    </location>
</feature>